<reference evidence="1" key="1">
    <citation type="submission" date="2020-11" db="EMBL/GenBank/DDBJ databases">
        <authorList>
            <person name="Tran Van P."/>
        </authorList>
    </citation>
    <scope>NUCLEOTIDE SEQUENCE</scope>
</reference>
<evidence type="ECO:0000313" key="1">
    <source>
        <dbReference type="EMBL" id="CAD7236785.1"/>
    </source>
</evidence>
<gene>
    <name evidence="1" type="ORF">CTOB1V02_LOCUS14600</name>
</gene>
<dbReference type="EMBL" id="OB681891">
    <property type="protein sequence ID" value="CAD7236785.1"/>
    <property type="molecule type" value="Genomic_DNA"/>
</dbReference>
<feature type="non-terminal residue" evidence="1">
    <location>
        <position position="1"/>
    </location>
</feature>
<feature type="non-terminal residue" evidence="1">
    <location>
        <position position="149"/>
    </location>
</feature>
<proteinExistence type="predicted"/>
<accession>A0A7R8WRG7</accession>
<organism evidence="1">
    <name type="scientific">Cyprideis torosa</name>
    <dbReference type="NCBI Taxonomy" id="163714"/>
    <lineage>
        <taxon>Eukaryota</taxon>
        <taxon>Metazoa</taxon>
        <taxon>Ecdysozoa</taxon>
        <taxon>Arthropoda</taxon>
        <taxon>Crustacea</taxon>
        <taxon>Oligostraca</taxon>
        <taxon>Ostracoda</taxon>
        <taxon>Podocopa</taxon>
        <taxon>Podocopida</taxon>
        <taxon>Cytherocopina</taxon>
        <taxon>Cytheroidea</taxon>
        <taxon>Cytherideidae</taxon>
        <taxon>Cyprideis</taxon>
    </lineage>
</organism>
<name>A0A7R8WRG7_9CRUS</name>
<dbReference type="AlphaFoldDB" id="A0A7R8WRG7"/>
<protein>
    <submittedName>
        <fullName evidence="1">Uncharacterized protein</fullName>
    </submittedName>
</protein>
<sequence length="149" mass="16038">DETPCSLSSAASSVVSRCTEHVVKQVLIHWRIPDLEAEGVACLTGIPLDESLALLMLQSPMDWDVRCGGVPWLPSVSEVTVRLGEAVPLAVSLAARSKPLHDLLFQISVLEESSSKCSLDYWSSTGQISRPEMKRTAVVIGASVTPIPK</sequence>